<dbReference type="PANTHER" id="PTHR12532:SF0">
    <property type="entry name" value="TRANSLATIONAL ACTIVATOR OF CYTOCHROME C OXIDASE 1"/>
    <property type="match status" value="1"/>
</dbReference>
<sequence>MPLFICRHASSIQRVAIATTVRIPIIDYRSAPLYSYLQKRNSGHSRWSKIRHSKGAADVRKGQLFASISKDILTAAKEGGPDVQFNLRLAAAIKQARQVDMPKENIERAIKRATSKEYSNAEYVVYEGLGPHGVALIVECLTDNRNRTVKALRNKFNRMNGSMAPVRYMFDKKGRIWLTQGATSDALDVMFEKAIDAGAEDITDLYDGKVEVICEFSQLQAVTSILSEQCGYTIERMEGTYIPNQPVDISDEHAQELIAVIEDIEQLDDVIKVHCNMV</sequence>
<evidence type="ECO:0000256" key="2">
    <source>
        <dbReference type="ARBA" id="ARBA00008724"/>
    </source>
</evidence>
<keyword evidence="6" id="KW-1185">Reference proteome</keyword>
<gene>
    <name evidence="5" type="ORF">LPJ64_001074</name>
</gene>
<dbReference type="HAMAP" id="MF_00693">
    <property type="entry name" value="Transcrip_reg_TACO1"/>
    <property type="match status" value="1"/>
</dbReference>
<dbReference type="EMBL" id="JANBOH010000026">
    <property type="protein sequence ID" value="KAJ1647541.1"/>
    <property type="molecule type" value="Genomic_DNA"/>
</dbReference>
<dbReference type="InterPro" id="IPR029072">
    <property type="entry name" value="YebC-like"/>
</dbReference>
<evidence type="ECO:0000313" key="5">
    <source>
        <dbReference type="EMBL" id="KAJ1647541.1"/>
    </source>
</evidence>
<feature type="domain" description="TACO1/YebC-like second and third" evidence="3">
    <location>
        <begin position="122"/>
        <end position="277"/>
    </location>
</feature>
<dbReference type="Gene3D" id="1.10.10.200">
    <property type="match status" value="1"/>
</dbReference>
<dbReference type="PANTHER" id="PTHR12532">
    <property type="entry name" value="TRANSLATIONAL ACTIVATOR OF CYTOCHROME C OXIDASE 1"/>
    <property type="match status" value="1"/>
</dbReference>
<comment type="similarity">
    <text evidence="2">Belongs to the TACO1 family.</text>
</comment>
<dbReference type="Gene3D" id="3.30.70.980">
    <property type="match status" value="2"/>
</dbReference>
<dbReference type="InterPro" id="IPR002876">
    <property type="entry name" value="Transcrip_reg_TACO1-like"/>
</dbReference>
<evidence type="ECO:0000256" key="1">
    <source>
        <dbReference type="ARBA" id="ARBA00004173"/>
    </source>
</evidence>
<dbReference type="NCBIfam" id="NF001030">
    <property type="entry name" value="PRK00110.1"/>
    <property type="match status" value="1"/>
</dbReference>
<protein>
    <submittedName>
        <fullName evidence="5">Uncharacterized protein</fullName>
    </submittedName>
</protein>
<dbReference type="Pfam" id="PF01709">
    <property type="entry name" value="Transcrip_reg"/>
    <property type="match status" value="1"/>
</dbReference>
<dbReference type="InterPro" id="IPR017856">
    <property type="entry name" value="Integrase-like_N"/>
</dbReference>
<dbReference type="SUPFAM" id="SSF75625">
    <property type="entry name" value="YebC-like"/>
    <property type="match status" value="1"/>
</dbReference>
<name>A0A9W7XPP3_9FUNG</name>
<dbReference type="InterPro" id="IPR026564">
    <property type="entry name" value="Transcrip_reg_TACO1-like_dom3"/>
</dbReference>
<feature type="domain" description="TACO1/YebC-like N-terminal" evidence="4">
    <location>
        <begin position="45"/>
        <end position="115"/>
    </location>
</feature>
<evidence type="ECO:0000259" key="3">
    <source>
        <dbReference type="Pfam" id="PF01709"/>
    </source>
</evidence>
<dbReference type="NCBIfam" id="TIGR01033">
    <property type="entry name" value="YebC/PmpR family DNA-binding transcriptional regulator"/>
    <property type="match status" value="1"/>
</dbReference>
<dbReference type="Proteomes" id="UP001145021">
    <property type="component" value="Unassembled WGS sequence"/>
</dbReference>
<dbReference type="FunFam" id="1.10.10.200:FF:000002">
    <property type="entry name" value="Probable transcriptional regulatory protein CLM62_37755"/>
    <property type="match status" value="1"/>
</dbReference>
<dbReference type="AlphaFoldDB" id="A0A9W7XPP3"/>
<comment type="caution">
    <text evidence="5">The sequence shown here is derived from an EMBL/GenBank/DDBJ whole genome shotgun (WGS) entry which is preliminary data.</text>
</comment>
<dbReference type="NCBIfam" id="NF009044">
    <property type="entry name" value="PRK12378.1"/>
    <property type="match status" value="1"/>
</dbReference>
<dbReference type="InterPro" id="IPR048300">
    <property type="entry name" value="TACO1_YebC-like_2nd/3rd_dom"/>
</dbReference>
<evidence type="ECO:0000313" key="6">
    <source>
        <dbReference type="Proteomes" id="UP001145021"/>
    </source>
</evidence>
<organism evidence="5 6">
    <name type="scientific">Coemansia asiatica</name>
    <dbReference type="NCBI Taxonomy" id="1052880"/>
    <lineage>
        <taxon>Eukaryota</taxon>
        <taxon>Fungi</taxon>
        <taxon>Fungi incertae sedis</taxon>
        <taxon>Zoopagomycota</taxon>
        <taxon>Kickxellomycotina</taxon>
        <taxon>Kickxellomycetes</taxon>
        <taxon>Kickxellales</taxon>
        <taxon>Kickxellaceae</taxon>
        <taxon>Coemansia</taxon>
    </lineage>
</organism>
<dbReference type="Pfam" id="PF20772">
    <property type="entry name" value="TACO1_YebC_N"/>
    <property type="match status" value="1"/>
</dbReference>
<dbReference type="InterPro" id="IPR049083">
    <property type="entry name" value="TACO1_YebC_N"/>
</dbReference>
<proteinExistence type="inferred from homology"/>
<accession>A0A9W7XPP3</accession>
<dbReference type="GO" id="GO:0005739">
    <property type="term" value="C:mitochondrion"/>
    <property type="evidence" value="ECO:0007669"/>
    <property type="project" value="UniProtKB-SubCell"/>
</dbReference>
<comment type="subcellular location">
    <subcellularLocation>
        <location evidence="1">Mitochondrion</location>
    </subcellularLocation>
</comment>
<evidence type="ECO:0000259" key="4">
    <source>
        <dbReference type="Pfam" id="PF20772"/>
    </source>
</evidence>
<reference evidence="5" key="1">
    <citation type="submission" date="2022-07" db="EMBL/GenBank/DDBJ databases">
        <title>Phylogenomic reconstructions and comparative analyses of Kickxellomycotina fungi.</title>
        <authorList>
            <person name="Reynolds N.K."/>
            <person name="Stajich J.E."/>
            <person name="Barry K."/>
            <person name="Grigoriev I.V."/>
            <person name="Crous P."/>
            <person name="Smith M.E."/>
        </authorList>
    </citation>
    <scope>NUCLEOTIDE SEQUENCE</scope>
    <source>
        <strain evidence="5">NBRC 105413</strain>
    </source>
</reference>